<organism evidence="1 2">
    <name type="scientific">Actinobacillus pleuropneumoniae</name>
    <name type="common">Haemophilus pleuropneumoniae</name>
    <dbReference type="NCBI Taxonomy" id="715"/>
    <lineage>
        <taxon>Bacteria</taxon>
        <taxon>Pseudomonadati</taxon>
        <taxon>Pseudomonadota</taxon>
        <taxon>Gammaproteobacteria</taxon>
        <taxon>Pasteurellales</taxon>
        <taxon>Pasteurellaceae</taxon>
        <taxon>Actinobacillus</taxon>
    </lineage>
</organism>
<dbReference type="Gene3D" id="3.40.190.290">
    <property type="match status" value="1"/>
</dbReference>
<dbReference type="GeneID" id="48599299"/>
<protein>
    <submittedName>
        <fullName evidence="1">LysR family transcriptional regulator</fullName>
    </submittedName>
</protein>
<dbReference type="Proteomes" id="UP000251823">
    <property type="component" value="Chromosome"/>
</dbReference>
<dbReference type="EMBL" id="CP030753">
    <property type="protein sequence ID" value="AXA21573.1"/>
    <property type="molecule type" value="Genomic_DNA"/>
</dbReference>
<dbReference type="SUPFAM" id="SSF53850">
    <property type="entry name" value="Periplasmic binding protein-like II"/>
    <property type="match status" value="1"/>
</dbReference>
<evidence type="ECO:0000313" key="2">
    <source>
        <dbReference type="Proteomes" id="UP000251823"/>
    </source>
</evidence>
<proteinExistence type="predicted"/>
<keyword evidence="2" id="KW-1185">Reference proteome</keyword>
<sequence length="67" mass="7782">MITVSDQLSNLVNDGLDCTLRLGELVPILTELQTPTLPLWIIYPQRQFIPKRLAVFIEWLMTLAWNE</sequence>
<dbReference type="RefSeq" id="WP_005597916.1">
    <property type="nucleotide sequence ID" value="NZ_CBDBSU010000004.1"/>
</dbReference>
<evidence type="ECO:0000313" key="1">
    <source>
        <dbReference type="EMBL" id="AXA21573.1"/>
    </source>
</evidence>
<gene>
    <name evidence="1" type="ORF">DRF63_05845</name>
</gene>
<accession>A0ABM6X3J2</accession>
<reference evidence="2" key="2">
    <citation type="submission" date="2018-06" db="EMBL/GenBank/DDBJ databases">
        <title>Complete genome sequence of Actinobacillus pleuropneumoniae serotype 1 strain S4074 obtained by Oxford Nanopore and Illumina sequencing technologies.</title>
        <authorList>
            <person name="Dona V."/>
            <person name="Perreten V."/>
        </authorList>
    </citation>
    <scope>NUCLEOTIDE SEQUENCE [LARGE SCALE GENOMIC DNA]</scope>
    <source>
        <strain evidence="2">S4074</strain>
    </source>
</reference>
<name>A0ABM6X3J2_ACTPL</name>
<reference evidence="1 2" key="1">
    <citation type="journal article" date="2018" name="Int J Genomics">
        <title>Comparative Genomics of the First and Complete Genome of "Actinobacillus porcitonsillarum" Supports the Novel Species Hypothesis.</title>
        <authorList>
            <person name="Dona V."/>
            <person name="Perreten V."/>
        </authorList>
    </citation>
    <scope>NUCLEOTIDE SEQUENCE [LARGE SCALE GENOMIC DNA]</scope>
    <source>
        <strain evidence="1 2">S4074</strain>
    </source>
</reference>